<evidence type="ECO:0000313" key="5">
    <source>
        <dbReference type="EMBL" id="PKI41275.1"/>
    </source>
</evidence>
<dbReference type="InterPro" id="IPR036514">
    <property type="entry name" value="SGNH_hydro_sf"/>
</dbReference>
<dbReference type="Gene3D" id="3.40.50.1110">
    <property type="entry name" value="SGNH hydrolase"/>
    <property type="match status" value="1"/>
</dbReference>
<dbReference type="AlphaFoldDB" id="A0A218WUR9"/>
<feature type="chain" id="PRO_5014071791" evidence="3">
    <location>
        <begin position="24"/>
        <end position="364"/>
    </location>
</feature>
<evidence type="ECO:0000256" key="3">
    <source>
        <dbReference type="SAM" id="SignalP"/>
    </source>
</evidence>
<dbReference type="InterPro" id="IPR044552">
    <property type="entry name" value="GLIP1-5/GLL25"/>
</dbReference>
<dbReference type="CDD" id="cd01837">
    <property type="entry name" value="SGNH_plant_lipase_like"/>
    <property type="match status" value="1"/>
</dbReference>
<evidence type="ECO:0000313" key="4">
    <source>
        <dbReference type="EMBL" id="OWM76403.1"/>
    </source>
</evidence>
<name>A0A218WUR9_PUNGR</name>
<dbReference type="SUPFAM" id="SSF52266">
    <property type="entry name" value="SGNH hydrolase"/>
    <property type="match status" value="1"/>
</dbReference>
<evidence type="ECO:0000256" key="1">
    <source>
        <dbReference type="ARBA" id="ARBA00008668"/>
    </source>
</evidence>
<dbReference type="Pfam" id="PF00657">
    <property type="entry name" value="Lipase_GDSL"/>
    <property type="match status" value="1"/>
</dbReference>
<dbReference type="GO" id="GO:0016298">
    <property type="term" value="F:lipase activity"/>
    <property type="evidence" value="ECO:0007669"/>
    <property type="project" value="TreeGrafter"/>
</dbReference>
<evidence type="ECO:0000256" key="2">
    <source>
        <dbReference type="ARBA" id="ARBA00022729"/>
    </source>
</evidence>
<dbReference type="InterPro" id="IPR035669">
    <property type="entry name" value="SGNH_plant_lipase-like"/>
</dbReference>
<proteinExistence type="inferred from homology"/>
<dbReference type="OrthoDB" id="1600564at2759"/>
<reference evidence="5 7" key="3">
    <citation type="submission" date="2017-11" db="EMBL/GenBank/DDBJ databases">
        <title>De-novo sequencing of pomegranate (Punica granatum L.) genome.</title>
        <authorList>
            <person name="Akparov Z."/>
            <person name="Amiraslanov A."/>
            <person name="Hajiyeva S."/>
            <person name="Abbasov M."/>
            <person name="Kaur K."/>
            <person name="Hamwieh A."/>
            <person name="Solovyev V."/>
            <person name="Salamov A."/>
            <person name="Braich B."/>
            <person name="Kosarev P."/>
            <person name="Mahmoud A."/>
            <person name="Hajiyev E."/>
            <person name="Babayeva S."/>
            <person name="Izzatullayeva V."/>
            <person name="Mammadov A."/>
            <person name="Mammadov A."/>
            <person name="Sharifova S."/>
            <person name="Ojaghi J."/>
            <person name="Eynullazada K."/>
            <person name="Bayramov B."/>
            <person name="Abdulazimova A."/>
            <person name="Shahmuradov I."/>
        </authorList>
    </citation>
    <scope>NUCLEOTIDE SEQUENCE [LARGE SCALE GENOMIC DNA]</scope>
    <source>
        <strain evidence="5">AG2017</strain>
        <strain evidence="7">cv. AG2017</strain>
        <tissue evidence="5">Leaf</tissue>
    </source>
</reference>
<dbReference type="Proteomes" id="UP000197138">
    <property type="component" value="Unassembled WGS sequence"/>
</dbReference>
<evidence type="ECO:0000313" key="6">
    <source>
        <dbReference type="Proteomes" id="UP000197138"/>
    </source>
</evidence>
<protein>
    <submittedName>
        <fullName evidence="4">Uncharacterized protein</fullName>
    </submittedName>
</protein>
<dbReference type="PANTHER" id="PTHR45966">
    <property type="entry name" value="GDSL-LIKE LIPASE/ACYLHYDROLASE"/>
    <property type="match status" value="1"/>
</dbReference>
<organism evidence="4 6">
    <name type="scientific">Punica granatum</name>
    <name type="common">Pomegranate</name>
    <dbReference type="NCBI Taxonomy" id="22663"/>
    <lineage>
        <taxon>Eukaryota</taxon>
        <taxon>Viridiplantae</taxon>
        <taxon>Streptophyta</taxon>
        <taxon>Embryophyta</taxon>
        <taxon>Tracheophyta</taxon>
        <taxon>Spermatophyta</taxon>
        <taxon>Magnoliopsida</taxon>
        <taxon>eudicotyledons</taxon>
        <taxon>Gunneridae</taxon>
        <taxon>Pentapetalae</taxon>
        <taxon>rosids</taxon>
        <taxon>malvids</taxon>
        <taxon>Myrtales</taxon>
        <taxon>Lythraceae</taxon>
        <taxon>Punica</taxon>
    </lineage>
</organism>
<dbReference type="Proteomes" id="UP000233551">
    <property type="component" value="Unassembled WGS sequence"/>
</dbReference>
<reference evidence="6" key="1">
    <citation type="journal article" date="2017" name="Plant J.">
        <title>The pomegranate (Punica granatum L.) genome and the genomics of punicalagin biosynthesis.</title>
        <authorList>
            <person name="Qin G."/>
            <person name="Xu C."/>
            <person name="Ming R."/>
            <person name="Tang H."/>
            <person name="Guyot R."/>
            <person name="Kramer E.M."/>
            <person name="Hu Y."/>
            <person name="Yi X."/>
            <person name="Qi Y."/>
            <person name="Xu X."/>
            <person name="Gao Z."/>
            <person name="Pan H."/>
            <person name="Jian J."/>
            <person name="Tian Y."/>
            <person name="Yue Z."/>
            <person name="Xu Y."/>
        </authorList>
    </citation>
    <scope>NUCLEOTIDE SEQUENCE [LARGE SCALE GENOMIC DNA]</scope>
    <source>
        <strain evidence="6">cv. Dabenzi</strain>
    </source>
</reference>
<comment type="similarity">
    <text evidence="1">Belongs to the 'GDSL' lipolytic enzyme family.</text>
</comment>
<dbReference type="PANTHER" id="PTHR45966:SF1">
    <property type="entry name" value="GDSL ESTERASE_LIPASE 1-RELATED"/>
    <property type="match status" value="1"/>
</dbReference>
<evidence type="ECO:0000313" key="7">
    <source>
        <dbReference type="Proteomes" id="UP000233551"/>
    </source>
</evidence>
<keyword evidence="2 3" id="KW-0732">Signal</keyword>
<dbReference type="EMBL" id="MTKT01003207">
    <property type="protein sequence ID" value="OWM76403.1"/>
    <property type="molecule type" value="Genomic_DNA"/>
</dbReference>
<accession>A0A218WUR9</accession>
<keyword evidence="7" id="KW-1185">Reference proteome</keyword>
<feature type="signal peptide" evidence="3">
    <location>
        <begin position="1"/>
        <end position="23"/>
    </location>
</feature>
<dbReference type="InterPro" id="IPR001087">
    <property type="entry name" value="GDSL"/>
</dbReference>
<reference evidence="4" key="2">
    <citation type="submission" date="2017-06" db="EMBL/GenBank/DDBJ databases">
        <title>The pomegranate genome and the genomics of punicalagin biosynthesis.</title>
        <authorList>
            <person name="Xu C."/>
        </authorList>
    </citation>
    <scope>NUCLEOTIDE SEQUENCE [LARGE SCALE GENOMIC DNA]</scope>
    <source>
        <tissue evidence="4">Fresh leaf</tissue>
    </source>
</reference>
<gene>
    <name evidence="4" type="ORF">CDL15_Pgr028273</name>
    <name evidence="5" type="ORF">CRG98_038337</name>
</gene>
<dbReference type="EMBL" id="PGOL01003424">
    <property type="protein sequence ID" value="PKI41275.1"/>
    <property type="molecule type" value="Genomic_DNA"/>
</dbReference>
<dbReference type="STRING" id="22663.A0A218WUR9"/>
<dbReference type="GeneID" id="116210486"/>
<comment type="caution">
    <text evidence="4">The sequence shown here is derived from an EMBL/GenBank/DDBJ whole genome shotgun (WGS) entry which is preliminary data.</text>
</comment>
<sequence>MSIPTHFLTILVAVLAGRASCSASLWQPENQAALFIFGDSLFDCGNNNFINTTSRFRANVYPYGESFFKHPTGRFSDGLIMPDFIAKYAGLPLIPPYLKPGKYQFMGGANFASAGAGALAETFPGFVVDLMLQLRQFEHMEEQLKENFGHEMAEKILSKAVYLISIGSNDYAFPFVANSALFQSHSHEQYMAMVIGNLTSVIKGIHSKGGRKFGFLNLGPIGCLPDMRSLAGTTGSCLKELNELSKLHNGALSRALLRSELDEFKYSNFNFFDVLREKINNPSKYGFKEGKEACCGSGPYRGRSSCGGRNGETEYELCANPSEYVFFDAGHPSEKVNKQVAELMWSGSTEVIGPYNLEALFKLK</sequence>